<organism evidence="2">
    <name type="scientific">Siphoviridae sp. ct9GL2</name>
    <dbReference type="NCBI Taxonomy" id="2825368"/>
    <lineage>
        <taxon>Viruses</taxon>
        <taxon>Duplodnaviria</taxon>
        <taxon>Heunggongvirae</taxon>
        <taxon>Uroviricota</taxon>
        <taxon>Caudoviricetes</taxon>
    </lineage>
</organism>
<feature type="compositionally biased region" description="Basic and acidic residues" evidence="1">
    <location>
        <begin position="71"/>
        <end position="91"/>
    </location>
</feature>
<feature type="region of interest" description="Disordered" evidence="1">
    <location>
        <begin position="71"/>
        <end position="92"/>
    </location>
</feature>
<dbReference type="EMBL" id="BK015521">
    <property type="protein sequence ID" value="DAE10855.1"/>
    <property type="molecule type" value="Genomic_DNA"/>
</dbReference>
<evidence type="ECO:0000256" key="1">
    <source>
        <dbReference type="SAM" id="MobiDB-lite"/>
    </source>
</evidence>
<name>A0A8S5PUV3_9CAUD</name>
<accession>A0A8S5PUV3</accession>
<reference evidence="2" key="1">
    <citation type="journal article" date="2021" name="Proc. Natl. Acad. Sci. U.S.A.">
        <title>A Catalog of Tens of Thousands of Viruses from Human Metagenomes Reveals Hidden Associations with Chronic Diseases.</title>
        <authorList>
            <person name="Tisza M.J."/>
            <person name="Buck C.B."/>
        </authorList>
    </citation>
    <scope>NUCLEOTIDE SEQUENCE</scope>
    <source>
        <strain evidence="2">Ct9GL2</strain>
    </source>
</reference>
<feature type="region of interest" description="Disordered" evidence="1">
    <location>
        <begin position="186"/>
        <end position="205"/>
    </location>
</feature>
<evidence type="ECO:0000313" key="2">
    <source>
        <dbReference type="EMBL" id="DAE10855.1"/>
    </source>
</evidence>
<protein>
    <submittedName>
        <fullName evidence="2">Uncharacterized protein</fullName>
    </submittedName>
</protein>
<feature type="compositionally biased region" description="Basic and acidic residues" evidence="1">
    <location>
        <begin position="186"/>
        <end position="198"/>
    </location>
</feature>
<proteinExistence type="predicted"/>
<sequence>MKPSKGYIRERTSKNGETVWDIYFSYKGKQFYRTFYEEMEVTECLAELKDASERRDPSVAARLAAECEREKAERQKQATARKEREEKEKQPNFRAPLEFTHKLLLPMSVSYDKMVELVRRLQNADRSQVICATRHITKPPLRVLFLGLRVPRLGSNYVFNVVRGLLGYDITTKIIRIEDKTQDHATRSVEKKSRDSQRIRKQIGENPTELSRDIASTSEILIFLFGKNEQHIRDWNAQGFSAHEIIAFLLPGRSHNELCRCVKVMREHFSSSLRLYVHKSPTRVEILKRWEDVKRWEEEGRSYNWMAREFGFGKGVVPSQLRTIKENQAANARLQSATHSDE</sequence>